<dbReference type="Proteomes" id="UP001611263">
    <property type="component" value="Unassembled WGS sequence"/>
</dbReference>
<accession>A0ABW7TM09</accession>
<dbReference type="PROSITE" id="PS51257">
    <property type="entry name" value="PROKAR_LIPOPROTEIN"/>
    <property type="match status" value="1"/>
</dbReference>
<keyword evidence="1" id="KW-0732">Signal</keyword>
<feature type="chain" id="PRO_5046598935" evidence="1">
    <location>
        <begin position="26"/>
        <end position="378"/>
    </location>
</feature>
<protein>
    <submittedName>
        <fullName evidence="2">ABC transporter substrate-binding protein</fullName>
    </submittedName>
</protein>
<evidence type="ECO:0000313" key="3">
    <source>
        <dbReference type="Proteomes" id="UP001611263"/>
    </source>
</evidence>
<name>A0ABW7TM09_9NOCA</name>
<keyword evidence="3" id="KW-1185">Reference proteome</keyword>
<feature type="signal peptide" evidence="1">
    <location>
        <begin position="1"/>
        <end position="25"/>
    </location>
</feature>
<evidence type="ECO:0000313" key="2">
    <source>
        <dbReference type="EMBL" id="MFI1460896.1"/>
    </source>
</evidence>
<reference evidence="2 3" key="1">
    <citation type="submission" date="2024-10" db="EMBL/GenBank/DDBJ databases">
        <title>The Natural Products Discovery Center: Release of the First 8490 Sequenced Strains for Exploring Actinobacteria Biosynthetic Diversity.</title>
        <authorList>
            <person name="Kalkreuter E."/>
            <person name="Kautsar S.A."/>
            <person name="Yang D."/>
            <person name="Bader C.D."/>
            <person name="Teijaro C.N."/>
            <person name="Fluegel L."/>
            <person name="Davis C.M."/>
            <person name="Simpson J.R."/>
            <person name="Lauterbach L."/>
            <person name="Steele A.D."/>
            <person name="Gui C."/>
            <person name="Meng S."/>
            <person name="Li G."/>
            <person name="Viehrig K."/>
            <person name="Ye F."/>
            <person name="Su P."/>
            <person name="Kiefer A.F."/>
            <person name="Nichols A."/>
            <person name="Cepeda A.J."/>
            <person name="Yan W."/>
            <person name="Fan B."/>
            <person name="Jiang Y."/>
            <person name="Adhikari A."/>
            <person name="Zheng C.-J."/>
            <person name="Schuster L."/>
            <person name="Cowan T.M."/>
            <person name="Smanski M.J."/>
            <person name="Chevrette M.G."/>
            <person name="De Carvalho L.P.S."/>
            <person name="Shen B."/>
        </authorList>
    </citation>
    <scope>NUCLEOTIDE SEQUENCE [LARGE SCALE GENOMIC DNA]</scope>
    <source>
        <strain evidence="2 3">NPDC020568</strain>
    </source>
</reference>
<dbReference type="GeneID" id="93504026"/>
<sequence>MKRSLSVLTALAGTALLVACGGATSVPEPTGEGPLAGICPGTVVIQTDWYATPERAAAFQLVGPDGTVDVNKGSYVGPLGATGINVEVRLGGPFLGGQPVPAQMYQDTSITLGFVPTDDAVRAQEEFPVTGVFASLDVNPQIIMWDPATYQVESWKDIPGTNAPVVYSEGKIFMDYLVANGHVSKEQADASFDGTPSRFVAERGRVMQQGYVSNEPYRWAHDVEGWRKPTDHLLIHESGYEIYPHAWSVRAGELDALRPCLTKLVPMLQQAQIDYIADPEPVNAALLRIAETIPDGPPITAAGNTDSVKVQVAEQIVGNGPDNTLGNFDTARVDRVIEALTPILRNRGDSIADGMKAADLVTNEFIDPSIALPAVPKP</sequence>
<dbReference type="EMBL" id="JBIRUQ010000002">
    <property type="protein sequence ID" value="MFI1460896.1"/>
    <property type="molecule type" value="Genomic_DNA"/>
</dbReference>
<evidence type="ECO:0000256" key="1">
    <source>
        <dbReference type="SAM" id="SignalP"/>
    </source>
</evidence>
<dbReference type="RefSeq" id="WP_033245962.1">
    <property type="nucleotide sequence ID" value="NZ_JBIRUQ010000002.1"/>
</dbReference>
<gene>
    <name evidence="2" type="ORF">ACH4WX_09230</name>
</gene>
<proteinExistence type="predicted"/>
<organism evidence="2 3">
    <name type="scientific">Nocardia carnea</name>
    <dbReference type="NCBI Taxonomy" id="37328"/>
    <lineage>
        <taxon>Bacteria</taxon>
        <taxon>Bacillati</taxon>
        <taxon>Actinomycetota</taxon>
        <taxon>Actinomycetes</taxon>
        <taxon>Mycobacteriales</taxon>
        <taxon>Nocardiaceae</taxon>
        <taxon>Nocardia</taxon>
    </lineage>
</organism>
<comment type="caution">
    <text evidence="2">The sequence shown here is derived from an EMBL/GenBank/DDBJ whole genome shotgun (WGS) entry which is preliminary data.</text>
</comment>